<sequence length="91" mass="10120">MLPPDLGEHSSEGSIFLERTTYRERRLHDALSLVPALGLVLFSVPLIWGGSEITTAQAMVFLFLSWAGLSALCGVLSWFLPRRRRKEPPGP</sequence>
<dbReference type="Proteomes" id="UP000198796">
    <property type="component" value="Unassembled WGS sequence"/>
</dbReference>
<feature type="transmembrane region" description="Helical" evidence="1">
    <location>
        <begin position="60"/>
        <end position="80"/>
    </location>
</feature>
<dbReference type="AlphaFoldDB" id="A0A1I0XAY2"/>
<dbReference type="STRING" id="871651.SAMN05421688_2005"/>
<feature type="transmembrane region" description="Helical" evidence="1">
    <location>
        <begin position="30"/>
        <end position="48"/>
    </location>
</feature>
<dbReference type="EMBL" id="FOJU01000003">
    <property type="protein sequence ID" value="SFA97448.1"/>
    <property type="molecule type" value="Genomic_DNA"/>
</dbReference>
<accession>A0A1I0XAY2</accession>
<evidence type="ECO:0000313" key="2">
    <source>
        <dbReference type="EMBL" id="SFA97448.1"/>
    </source>
</evidence>
<evidence type="ECO:0000313" key="3">
    <source>
        <dbReference type="Proteomes" id="UP000198796"/>
    </source>
</evidence>
<evidence type="ECO:0000256" key="1">
    <source>
        <dbReference type="SAM" id="Phobius"/>
    </source>
</evidence>
<keyword evidence="3" id="KW-1185">Reference proteome</keyword>
<keyword evidence="1" id="KW-0472">Membrane</keyword>
<protein>
    <submittedName>
        <fullName evidence="2">Uncharacterized protein</fullName>
    </submittedName>
</protein>
<reference evidence="2 3" key="1">
    <citation type="submission" date="2016-10" db="EMBL/GenBank/DDBJ databases">
        <authorList>
            <person name="de Groot N.N."/>
        </authorList>
    </citation>
    <scope>NUCLEOTIDE SEQUENCE [LARGE SCALE GENOMIC DNA]</scope>
    <source>
        <strain evidence="2 3">DSM 29316</strain>
    </source>
</reference>
<organism evidence="2 3">
    <name type="scientific">Poseidonocella pacifica</name>
    <dbReference type="NCBI Taxonomy" id="871651"/>
    <lineage>
        <taxon>Bacteria</taxon>
        <taxon>Pseudomonadati</taxon>
        <taxon>Pseudomonadota</taxon>
        <taxon>Alphaproteobacteria</taxon>
        <taxon>Rhodobacterales</taxon>
        <taxon>Roseobacteraceae</taxon>
        <taxon>Poseidonocella</taxon>
    </lineage>
</organism>
<keyword evidence="1" id="KW-0812">Transmembrane</keyword>
<name>A0A1I0XAY2_9RHOB</name>
<gene>
    <name evidence="2" type="ORF">SAMN05421688_2005</name>
</gene>
<proteinExistence type="predicted"/>
<keyword evidence="1" id="KW-1133">Transmembrane helix</keyword>